<gene>
    <name evidence="2" type="ORF">NI17_017300</name>
</gene>
<sequence>MGEARSGGAPRTAVVVGAGVVGLSTAWFLQERGVEVTVVDRDDVAAGASWGNAGWISPGLSIPLPEPAVLRYGLRSLLDRDAPLYVPVRVDVGLWSFLLRFAAHCTMRSWRRAMRGFVPINSRCLDAYDRLTEGGVAAPTVQAPITAAFERRAQAEDLRRELALIRSSGQDIGFAELTGEELRERMPQVSPRVEFGIRLDGQRYVDPGGFTRSLAQSVEKRGGTVRGAFTATDVRPAGGAVAVRSKEGETVRADAAVLAAGSWVGGLGRRLGVRTRVQAGRGYSFTVPTEQPVPGPLYLPAVRVACTPYQGRLRVAGTMEFRGPDDPLDRGRIEAIVSSARPLLDGVAWEERTDEWVGPRPVTPDGLPLIGATKAPGVYVAGGHGMWGLTLGPVTGRLLAEQITTGTRPAELAAFDPLR</sequence>
<dbReference type="PANTHER" id="PTHR13847:SF289">
    <property type="entry name" value="GLYCINE OXIDASE"/>
    <property type="match status" value="1"/>
</dbReference>
<dbReference type="InterPro" id="IPR006076">
    <property type="entry name" value="FAD-dep_OxRdtase"/>
</dbReference>
<dbReference type="Gene3D" id="3.50.50.60">
    <property type="entry name" value="FAD/NAD(P)-binding domain"/>
    <property type="match status" value="2"/>
</dbReference>
<dbReference type="SUPFAM" id="SSF54373">
    <property type="entry name" value="FAD-linked reductases, C-terminal domain"/>
    <property type="match status" value="1"/>
</dbReference>
<dbReference type="RefSeq" id="WP_068688420.1">
    <property type="nucleotide sequence ID" value="NZ_CP063196.1"/>
</dbReference>
<dbReference type="AlphaFoldDB" id="A0A399G992"/>
<keyword evidence="3" id="KW-1185">Reference proteome</keyword>
<dbReference type="InterPro" id="IPR036188">
    <property type="entry name" value="FAD/NAD-bd_sf"/>
</dbReference>
<dbReference type="GO" id="GO:0005737">
    <property type="term" value="C:cytoplasm"/>
    <property type="evidence" value="ECO:0007669"/>
    <property type="project" value="TreeGrafter"/>
</dbReference>
<dbReference type="Gene3D" id="3.30.9.10">
    <property type="entry name" value="D-Amino Acid Oxidase, subunit A, domain 2"/>
    <property type="match status" value="1"/>
</dbReference>
<dbReference type="GO" id="GO:0016491">
    <property type="term" value="F:oxidoreductase activity"/>
    <property type="evidence" value="ECO:0007669"/>
    <property type="project" value="UniProtKB-KW"/>
</dbReference>
<evidence type="ECO:0000313" key="3">
    <source>
        <dbReference type="Proteomes" id="UP000265719"/>
    </source>
</evidence>
<evidence type="ECO:0000256" key="1">
    <source>
        <dbReference type="ARBA" id="ARBA00023002"/>
    </source>
</evidence>
<dbReference type="Pfam" id="PF01266">
    <property type="entry name" value="DAO"/>
    <property type="match status" value="1"/>
</dbReference>
<reference evidence="2" key="1">
    <citation type="submission" date="2020-10" db="EMBL/GenBank/DDBJ databases">
        <title>De novo genome project of the cellulose decomposer Thermobifida halotolerans type strain.</title>
        <authorList>
            <person name="Nagy I."/>
            <person name="Horvath B."/>
            <person name="Kukolya J."/>
            <person name="Nagy I."/>
            <person name="Orsini M."/>
        </authorList>
    </citation>
    <scope>NUCLEOTIDE SEQUENCE</scope>
    <source>
        <strain evidence="2">DSM 44931</strain>
    </source>
</reference>
<name>A0A399G992_9ACTN</name>
<organism evidence="2 3">
    <name type="scientific">Thermobifida halotolerans</name>
    <dbReference type="NCBI Taxonomy" id="483545"/>
    <lineage>
        <taxon>Bacteria</taxon>
        <taxon>Bacillati</taxon>
        <taxon>Actinomycetota</taxon>
        <taxon>Actinomycetes</taxon>
        <taxon>Streptosporangiales</taxon>
        <taxon>Nocardiopsidaceae</taxon>
        <taxon>Thermobifida</taxon>
    </lineage>
</organism>
<dbReference type="PANTHER" id="PTHR13847">
    <property type="entry name" value="SARCOSINE DEHYDROGENASE-RELATED"/>
    <property type="match status" value="1"/>
</dbReference>
<dbReference type="OrthoDB" id="9806257at2"/>
<evidence type="ECO:0000313" key="2">
    <source>
        <dbReference type="EMBL" id="UOE18560.1"/>
    </source>
</evidence>
<protein>
    <submittedName>
        <fullName evidence="2">FAD-dependent oxidoreductase</fullName>
    </submittedName>
</protein>
<dbReference type="SUPFAM" id="SSF51905">
    <property type="entry name" value="FAD/NAD(P)-binding domain"/>
    <property type="match status" value="1"/>
</dbReference>
<dbReference type="Proteomes" id="UP000265719">
    <property type="component" value="Chromosome"/>
</dbReference>
<proteinExistence type="predicted"/>
<keyword evidence="1" id="KW-0560">Oxidoreductase</keyword>
<dbReference type="EMBL" id="CP063196">
    <property type="protein sequence ID" value="UOE18560.1"/>
    <property type="molecule type" value="Genomic_DNA"/>
</dbReference>
<dbReference type="KEGG" id="thao:NI17_017300"/>
<accession>A0A399G992</accession>